<accession>A0A2S8SUK2</accession>
<organism evidence="1 2">
    <name type="scientific">Abditibacterium utsteinense</name>
    <dbReference type="NCBI Taxonomy" id="1960156"/>
    <lineage>
        <taxon>Bacteria</taxon>
        <taxon>Pseudomonadati</taxon>
        <taxon>Abditibacteriota</taxon>
        <taxon>Abditibacteriia</taxon>
        <taxon>Abditibacteriales</taxon>
        <taxon>Abditibacteriaceae</taxon>
        <taxon>Abditibacterium</taxon>
    </lineage>
</organism>
<dbReference type="GO" id="GO:0016787">
    <property type="term" value="F:hydrolase activity"/>
    <property type="evidence" value="ECO:0007669"/>
    <property type="project" value="UniProtKB-KW"/>
</dbReference>
<name>A0A2S8SUK2_9BACT</name>
<keyword evidence="1" id="KW-0378">Hydrolase</keyword>
<dbReference type="EMBL" id="NIGF01000005">
    <property type="protein sequence ID" value="PQV64456.1"/>
    <property type="molecule type" value="Genomic_DNA"/>
</dbReference>
<sequence>MKQQLSSFWFLLNSCILILVMHLKPVVFLALGLSLAALNAAHAQTRFPFAMPWNDASKTITDLSDLNPAPLKAPSRIVARDGHFFDQTGRRVRFLGTNITASAAFSKPEDSVKVAARLHKYGFNIIRLHHMDSSWPDPNIFGAGEARTTAKTEVSPQSMELLDNLVAELKNQGIYVNLNLHVGRALTAADGFEDADKLPELGKIMAYFEPRFLEIQKNYARQILGHVNRRTGLSWAKDPVVAVVELNNEDTLVGEAWSGVLQALPPTYREILRTSWNAFLKKRYASTEALKRAWAAPGALSNTNLFSNAQFGEADKGWELEVHEGAAAQMSVVDIQDAARTPKGPQGRAARIEIGQKPETAWYIQWKQLGLDLQPGAYYTLSFWARADAPRALPLGFTLDQAPWSSVGSSKTVALTPEWKLVRQVFRAGATVPNHSRLSMILGGDTGAVEVADFHLTEGASVAFDAAQSLQAGLLDLPSVDGATPGQGRDWLDFLSLTEKTYVSAMRGVIKQELGFPGPVTCSQASYGGFAGIERESASEWIDMHAYWQHPNFPGKPWDASDWNIGNTPMLDETSGGTLAELAPYRVSGKPFTVSEYNHPAPSDYASETVPLILGYAAAQDWDGVYLFDYNGDGANWNPGQIRGFFSIDSDPNKMALLPTMARAYLSGQIAPFAAKTTLRLPRGQLSILTAQTMGDGAWAMAGNVPAQWKKLGLTRHDLLGSRLELQLVEGAGVASLLRSGARRSMALPASFGWNFTGKDGQLLIDTPFTKALVGRVGDAWSEGAWPLGALQIEKPQSSNGWAAIVVTARDGLPLETSKSILVSALNRAENQGMVWNATRTSVGANWGQGPIEVETPSATLRLQSSAKSAKVWKLDATGARAGQLPAQIKNGELSFQIGPHDATPWYEIAATMPVAKVTAKSSSALRSKK</sequence>
<dbReference type="Proteomes" id="UP000237684">
    <property type="component" value="Unassembled WGS sequence"/>
</dbReference>
<dbReference type="InterPro" id="IPR008979">
    <property type="entry name" value="Galactose-bd-like_sf"/>
</dbReference>
<keyword evidence="2" id="KW-1185">Reference proteome</keyword>
<dbReference type="OrthoDB" id="9771116at2"/>
<gene>
    <name evidence="1" type="ORF">B1R32_105138</name>
</gene>
<dbReference type="AlphaFoldDB" id="A0A2S8SUK2"/>
<evidence type="ECO:0000313" key="2">
    <source>
        <dbReference type="Proteomes" id="UP000237684"/>
    </source>
</evidence>
<proteinExistence type="predicted"/>
<protein>
    <submittedName>
        <fullName evidence="1">Cellulase (Glycosyl hydrolase family 5)</fullName>
    </submittedName>
</protein>
<dbReference type="InParanoid" id="A0A2S8SUK2"/>
<dbReference type="InterPro" id="IPR017853">
    <property type="entry name" value="GH"/>
</dbReference>
<dbReference type="SUPFAM" id="SSF51445">
    <property type="entry name" value="(Trans)glycosidases"/>
    <property type="match status" value="1"/>
</dbReference>
<evidence type="ECO:0000313" key="1">
    <source>
        <dbReference type="EMBL" id="PQV64456.1"/>
    </source>
</evidence>
<reference evidence="1 2" key="1">
    <citation type="journal article" date="2018" name="Syst. Appl. Microbiol.">
        <title>Abditibacterium utsteinense sp. nov., the first cultivated member of candidate phylum FBP, isolated from ice-free Antarctic soil samples.</title>
        <authorList>
            <person name="Tahon G."/>
            <person name="Tytgat B."/>
            <person name="Lebbe L."/>
            <person name="Carlier A."/>
            <person name="Willems A."/>
        </authorList>
    </citation>
    <scope>NUCLEOTIDE SEQUENCE [LARGE SCALE GENOMIC DNA]</scope>
    <source>
        <strain evidence="1 2">LMG 29911</strain>
    </source>
</reference>
<comment type="caution">
    <text evidence="1">The sequence shown here is derived from an EMBL/GenBank/DDBJ whole genome shotgun (WGS) entry which is preliminary data.</text>
</comment>
<dbReference type="Gene3D" id="2.60.120.260">
    <property type="entry name" value="Galactose-binding domain-like"/>
    <property type="match status" value="1"/>
</dbReference>
<dbReference type="Gene3D" id="3.20.20.80">
    <property type="entry name" value="Glycosidases"/>
    <property type="match status" value="1"/>
</dbReference>
<dbReference type="SUPFAM" id="SSF49785">
    <property type="entry name" value="Galactose-binding domain-like"/>
    <property type="match status" value="1"/>
</dbReference>